<evidence type="ECO:0000313" key="2">
    <source>
        <dbReference type="Proteomes" id="UP000248616"/>
    </source>
</evidence>
<dbReference type="EMBL" id="MZXV01000032">
    <property type="protein sequence ID" value="PZV37701.1"/>
    <property type="molecule type" value="Genomic_DNA"/>
</dbReference>
<sequence>MMPARIEYRLIGSGWAMCDVSIGDLQATVAASYLGDALNELLGATLNALEGTRYSVARFCDEPGEYRFVLVPQGAFIRVQILEFSKLWSDEPDEFGEVKLDAICGLREFAEAVLDAARAVLNTYGIEGYKKEWIRHEFPLEAMNNLSRALGVATLH</sequence>
<gene>
    <name evidence="1" type="ORF">B5V02_15595</name>
</gene>
<proteinExistence type="predicted"/>
<keyword evidence="2" id="KW-1185">Reference proteome</keyword>
<organism evidence="1 2">
    <name type="scientific">Mesorhizobium kowhaii</name>
    <dbReference type="NCBI Taxonomy" id="1300272"/>
    <lineage>
        <taxon>Bacteria</taxon>
        <taxon>Pseudomonadati</taxon>
        <taxon>Pseudomonadota</taxon>
        <taxon>Alphaproteobacteria</taxon>
        <taxon>Hyphomicrobiales</taxon>
        <taxon>Phyllobacteriaceae</taxon>
        <taxon>Mesorhizobium</taxon>
    </lineage>
</organism>
<name>A0A2W7C5Q3_9HYPH</name>
<evidence type="ECO:0000313" key="1">
    <source>
        <dbReference type="EMBL" id="PZV37701.1"/>
    </source>
</evidence>
<accession>A0A2W7C5Q3</accession>
<dbReference type="AlphaFoldDB" id="A0A2W7C5Q3"/>
<protein>
    <submittedName>
        <fullName evidence="1">Uncharacterized protein</fullName>
    </submittedName>
</protein>
<comment type="caution">
    <text evidence="1">The sequence shown here is derived from an EMBL/GenBank/DDBJ whole genome shotgun (WGS) entry which is preliminary data.</text>
</comment>
<reference evidence="2" key="1">
    <citation type="submission" date="2017-03" db="EMBL/GenBank/DDBJ databases">
        <authorList>
            <person name="Safronova V.I."/>
            <person name="Sazanova A.L."/>
            <person name="Chirak E.R."/>
        </authorList>
    </citation>
    <scope>NUCLEOTIDE SEQUENCE [LARGE SCALE GENOMIC DNA]</scope>
    <source>
        <strain evidence="2">Ach-343</strain>
    </source>
</reference>
<dbReference type="Proteomes" id="UP000248616">
    <property type="component" value="Unassembled WGS sequence"/>
</dbReference>